<comment type="caution">
    <text evidence="1">The sequence shown here is derived from an EMBL/GenBank/DDBJ whole genome shotgun (WGS) entry which is preliminary data.</text>
</comment>
<keyword evidence="2" id="KW-1185">Reference proteome</keyword>
<evidence type="ECO:0000313" key="1">
    <source>
        <dbReference type="EMBL" id="KAI3757533.1"/>
    </source>
</evidence>
<sequence length="451" mass="51242">MDEEMEFMEDFLVDEPFFEDDFFDPEYEFDASHFFDFARGETETEAREAESWFRYAHEYPPSPFIVKLKLMKAAKVNSTKAHKTSSKKIEASRNTSTSSFSDGDTYHGSPSRDGKIKGVKHQNLIRQDSVKAKSKSTANLPKPSGSSFMKPTASHLAKQNKECGIHSGSFGRLQKPLVAAVEKLRSPTRCQNQATKRQKLEIGYLRKVAQLKHRASFLHKIVKKVEQLEGNSNFRSKTTFARKPSLVTEERAQRLRSQSKPEQVQQPKANTPGFKARPLNRKILNAPQCPQRKKSMTPLTEFQEFHLKTTERAMQVQSANALYKQNSAPLMSEDIVIKSQNSGKKDKCKLPNNLKARTPDKVHQIKDGGFVLNAKHNSQVPIELFKKLSLKSDASSLKPPRLSKALKENAPRPFQQQEFRRCGGKPNQCGSDRRITEVKPQPNINRSVDIR</sequence>
<dbReference type="Proteomes" id="UP001055879">
    <property type="component" value="Linkage Group LG02"/>
</dbReference>
<reference evidence="2" key="1">
    <citation type="journal article" date="2022" name="Mol. Ecol. Resour.">
        <title>The genomes of chicory, endive, great burdock and yacon provide insights into Asteraceae palaeo-polyploidization history and plant inulin production.</title>
        <authorList>
            <person name="Fan W."/>
            <person name="Wang S."/>
            <person name="Wang H."/>
            <person name="Wang A."/>
            <person name="Jiang F."/>
            <person name="Liu H."/>
            <person name="Zhao H."/>
            <person name="Xu D."/>
            <person name="Zhang Y."/>
        </authorList>
    </citation>
    <scope>NUCLEOTIDE SEQUENCE [LARGE SCALE GENOMIC DNA]</scope>
    <source>
        <strain evidence="2">cv. Niubang</strain>
    </source>
</reference>
<evidence type="ECO:0000313" key="2">
    <source>
        <dbReference type="Proteomes" id="UP001055879"/>
    </source>
</evidence>
<reference evidence="1 2" key="2">
    <citation type="journal article" date="2022" name="Mol. Ecol. Resour.">
        <title>The genomes of chicory, endive, great burdock and yacon provide insights into Asteraceae paleo-polyploidization history and plant inulin production.</title>
        <authorList>
            <person name="Fan W."/>
            <person name="Wang S."/>
            <person name="Wang H."/>
            <person name="Wang A."/>
            <person name="Jiang F."/>
            <person name="Liu H."/>
            <person name="Zhao H."/>
            <person name="Xu D."/>
            <person name="Zhang Y."/>
        </authorList>
    </citation>
    <scope>NUCLEOTIDE SEQUENCE [LARGE SCALE GENOMIC DNA]</scope>
    <source>
        <strain evidence="2">cv. Niubang</strain>
    </source>
</reference>
<organism evidence="1 2">
    <name type="scientific">Arctium lappa</name>
    <name type="common">Greater burdock</name>
    <name type="synonym">Lappa major</name>
    <dbReference type="NCBI Taxonomy" id="4217"/>
    <lineage>
        <taxon>Eukaryota</taxon>
        <taxon>Viridiplantae</taxon>
        <taxon>Streptophyta</taxon>
        <taxon>Embryophyta</taxon>
        <taxon>Tracheophyta</taxon>
        <taxon>Spermatophyta</taxon>
        <taxon>Magnoliopsida</taxon>
        <taxon>eudicotyledons</taxon>
        <taxon>Gunneridae</taxon>
        <taxon>Pentapetalae</taxon>
        <taxon>asterids</taxon>
        <taxon>campanulids</taxon>
        <taxon>Asterales</taxon>
        <taxon>Asteraceae</taxon>
        <taxon>Carduoideae</taxon>
        <taxon>Cardueae</taxon>
        <taxon>Arctiinae</taxon>
        <taxon>Arctium</taxon>
    </lineage>
</organism>
<protein>
    <submittedName>
        <fullName evidence="1">Uncharacterized protein</fullName>
    </submittedName>
</protein>
<proteinExistence type="predicted"/>
<accession>A0ACB9EG04</accession>
<dbReference type="EMBL" id="CM042048">
    <property type="protein sequence ID" value="KAI3757533.1"/>
    <property type="molecule type" value="Genomic_DNA"/>
</dbReference>
<gene>
    <name evidence="1" type="ORF">L6452_05073</name>
</gene>
<name>A0ACB9EG04_ARCLA</name>